<dbReference type="EMBL" id="AYEU01000004">
    <property type="protein sequence ID" value="ESK51881.1"/>
    <property type="molecule type" value="Genomic_DNA"/>
</dbReference>
<dbReference type="OrthoDB" id="6716446at2"/>
<reference evidence="1 2" key="1">
    <citation type="submission" date="2013-10" db="EMBL/GenBank/DDBJ databases">
        <title>The Genome Sequence of Acinetobacter brisouii CIP 110357.</title>
        <authorList>
            <consortium name="The Broad Institute Genomics Platform"/>
            <consortium name="The Broad Institute Genome Sequencing Center for Infectious Disease"/>
            <person name="Cerqueira G."/>
            <person name="Feldgarden M."/>
            <person name="Courvalin P."/>
            <person name="Grillot-Courvalin C."/>
            <person name="Clermont D."/>
            <person name="Rocha E."/>
            <person name="Yoon E.-J."/>
            <person name="Nemec A."/>
            <person name="Young S.K."/>
            <person name="Zeng Q."/>
            <person name="Gargeya S."/>
            <person name="Fitzgerald M."/>
            <person name="Abouelleil A."/>
            <person name="Alvarado L."/>
            <person name="Berlin A.M."/>
            <person name="Chapman S.B."/>
            <person name="Gainer-Dewar J."/>
            <person name="Goldberg J."/>
            <person name="Gnerre S."/>
            <person name="Griggs A."/>
            <person name="Gujja S."/>
            <person name="Hansen M."/>
            <person name="Howarth C."/>
            <person name="Imamovic A."/>
            <person name="Ireland A."/>
            <person name="Larimer J."/>
            <person name="McCowan C."/>
            <person name="Murphy C."/>
            <person name="Pearson M."/>
            <person name="Poon T.W."/>
            <person name="Priest M."/>
            <person name="Roberts A."/>
            <person name="Saif S."/>
            <person name="Shea T."/>
            <person name="Sykes S."/>
            <person name="Wortman J."/>
            <person name="Nusbaum C."/>
            <person name="Birren B."/>
        </authorList>
    </citation>
    <scope>NUCLEOTIDE SEQUENCE [LARGE SCALE GENOMIC DNA]</scope>
    <source>
        <strain evidence="1 2">CIP 110357</strain>
    </source>
</reference>
<dbReference type="RefSeq" id="WP_004900980.1">
    <property type="nucleotide sequence ID" value="NZ_KI530762.1"/>
</dbReference>
<protein>
    <submittedName>
        <fullName evidence="1">Uncharacterized protein</fullName>
    </submittedName>
</protein>
<name>V2UTF2_9GAMM</name>
<organism evidence="1 2">
    <name type="scientific">Acinetobacter brisouii CIP 110357</name>
    <dbReference type="NCBI Taxonomy" id="1341683"/>
    <lineage>
        <taxon>Bacteria</taxon>
        <taxon>Pseudomonadati</taxon>
        <taxon>Pseudomonadota</taxon>
        <taxon>Gammaproteobacteria</taxon>
        <taxon>Moraxellales</taxon>
        <taxon>Moraxellaceae</taxon>
        <taxon>Acinetobacter</taxon>
    </lineage>
</organism>
<evidence type="ECO:0000313" key="1">
    <source>
        <dbReference type="EMBL" id="ESK51881.1"/>
    </source>
</evidence>
<dbReference type="HOGENOM" id="CLU_920176_0_0_6"/>
<evidence type="ECO:0000313" key="2">
    <source>
        <dbReference type="Proteomes" id="UP000018418"/>
    </source>
</evidence>
<dbReference type="AlphaFoldDB" id="V2UTF2"/>
<keyword evidence="2" id="KW-1185">Reference proteome</keyword>
<accession>V2UTF2</accession>
<sequence>MIKGKNTKIFGGSQFWSKNTTIIGGMINLDRIIKQLFANSEQGFTQTLDDYSILFQDAAGTTALTGAGQTLGLVLDKSKGLVLGSELVTNGGFTTDTSWSKGTGWSIANGFATHTSGTPSTLTQPVSVTTGRAYQIEFDVSNTSSGNIAACFTGGTTVAGTLSGANGHRKVILFAVTGNVNFGVTCDTLFNGSITNLTCKLLNGNHASQPTSSYRPLLQNTPRRIQYDGIDDKLTTTLPAQLTGCTVIRAIPNVGCQILTNQTIPTPYNDSTSHCGLIVINRALTAYETSLVTQIFNKLAGV</sequence>
<gene>
    <name evidence="1" type="ORF">P255_00976</name>
</gene>
<dbReference type="PATRIC" id="fig|1341683.3.peg.966"/>
<comment type="caution">
    <text evidence="1">The sequence shown here is derived from an EMBL/GenBank/DDBJ whole genome shotgun (WGS) entry which is preliminary data.</text>
</comment>
<proteinExistence type="predicted"/>
<dbReference type="Proteomes" id="UP000018418">
    <property type="component" value="Unassembled WGS sequence"/>
</dbReference>